<feature type="region of interest" description="Disordered" evidence="1">
    <location>
        <begin position="1"/>
        <end position="41"/>
    </location>
</feature>
<evidence type="ECO:0000256" key="1">
    <source>
        <dbReference type="SAM" id="MobiDB-lite"/>
    </source>
</evidence>
<dbReference type="Proteomes" id="UP000596742">
    <property type="component" value="Unassembled WGS sequence"/>
</dbReference>
<dbReference type="AlphaFoldDB" id="A0A8B6CUV2"/>
<organism evidence="2 3">
    <name type="scientific">Mytilus galloprovincialis</name>
    <name type="common">Mediterranean mussel</name>
    <dbReference type="NCBI Taxonomy" id="29158"/>
    <lineage>
        <taxon>Eukaryota</taxon>
        <taxon>Metazoa</taxon>
        <taxon>Spiralia</taxon>
        <taxon>Lophotrochozoa</taxon>
        <taxon>Mollusca</taxon>
        <taxon>Bivalvia</taxon>
        <taxon>Autobranchia</taxon>
        <taxon>Pteriomorphia</taxon>
        <taxon>Mytilida</taxon>
        <taxon>Mytiloidea</taxon>
        <taxon>Mytilidae</taxon>
        <taxon>Mytilinae</taxon>
        <taxon>Mytilus</taxon>
    </lineage>
</organism>
<keyword evidence="3" id="KW-1185">Reference proteome</keyword>
<protein>
    <recommendedName>
        <fullName evidence="4">Cilia- and flagella-associated protein 157</fullName>
    </recommendedName>
</protein>
<evidence type="ECO:0008006" key="4">
    <source>
        <dbReference type="Google" id="ProtNLM"/>
    </source>
</evidence>
<feature type="compositionally biased region" description="Basic and acidic residues" evidence="1">
    <location>
        <begin position="1"/>
        <end position="17"/>
    </location>
</feature>
<evidence type="ECO:0000313" key="2">
    <source>
        <dbReference type="EMBL" id="VDI10447.1"/>
    </source>
</evidence>
<accession>A0A8B6CUV2</accession>
<sequence length="274" mass="32716">MSKNMKEKEKPKQEKNAKQPPKKKLTLAEEEEERKRQIDEQIEKERGRFLEQMEDLVKELEKLKSENEKLRRQQDSRFGGTIDTVDKIKKELERAKATNKFLLTDIETRKNQCHQLETQVFEMNIKSEASGKKTGELLKDNHKLKVERESLLQEKQRNLKLLEENRKLRQWLSSNRIDVKTGKPMIEMLKKRAAENKNSKPIPVRSLRRAEEARKQKYQSKSLEDLRQLRDFYNSKTHRSNDGKEPPSYLGNYMDIMRQKKQQNKKPKLIMNLK</sequence>
<proteinExistence type="predicted"/>
<feature type="region of interest" description="Disordered" evidence="1">
    <location>
        <begin position="194"/>
        <end position="221"/>
    </location>
</feature>
<evidence type="ECO:0000313" key="3">
    <source>
        <dbReference type="Proteomes" id="UP000596742"/>
    </source>
</evidence>
<reference evidence="2" key="1">
    <citation type="submission" date="2018-11" db="EMBL/GenBank/DDBJ databases">
        <authorList>
            <person name="Alioto T."/>
            <person name="Alioto T."/>
        </authorList>
    </citation>
    <scope>NUCLEOTIDE SEQUENCE</scope>
</reference>
<feature type="region of interest" description="Disordered" evidence="1">
    <location>
        <begin position="232"/>
        <end position="251"/>
    </location>
</feature>
<dbReference type="OrthoDB" id="6103524at2759"/>
<name>A0A8B6CUV2_MYTGA</name>
<gene>
    <name evidence="2" type="ORF">MGAL_10B033076</name>
</gene>
<dbReference type="EMBL" id="UYJE01002404">
    <property type="protein sequence ID" value="VDI10447.1"/>
    <property type="molecule type" value="Genomic_DNA"/>
</dbReference>
<comment type="caution">
    <text evidence="2">The sequence shown here is derived from an EMBL/GenBank/DDBJ whole genome shotgun (WGS) entry which is preliminary data.</text>
</comment>